<dbReference type="Proteomes" id="UP000245119">
    <property type="component" value="Linkage Group LG8"/>
</dbReference>
<evidence type="ECO:0000313" key="10">
    <source>
        <dbReference type="EMBL" id="PVD26672.1"/>
    </source>
</evidence>
<protein>
    <submittedName>
        <fullName evidence="10">Uncharacterized protein</fullName>
    </submittedName>
</protein>
<dbReference type="GO" id="GO:0008798">
    <property type="term" value="F:beta-aspartyl-peptidase activity"/>
    <property type="evidence" value="ECO:0007669"/>
    <property type="project" value="UniProtKB-EC"/>
</dbReference>
<dbReference type="GO" id="GO:0033345">
    <property type="term" value="P:L-asparagine catabolic process via L-aspartate"/>
    <property type="evidence" value="ECO:0007669"/>
    <property type="project" value="TreeGrafter"/>
</dbReference>
<evidence type="ECO:0000256" key="4">
    <source>
        <dbReference type="ARBA" id="ARBA00022801"/>
    </source>
</evidence>
<dbReference type="FunFam" id="3.60.20.30:FF:000001">
    <property type="entry name" value="Isoaspartyl peptidase/L-asparaginase"/>
    <property type="match status" value="1"/>
</dbReference>
<feature type="active site" description="Nucleophile" evidence="7">
    <location>
        <position position="123"/>
    </location>
</feature>
<name>A0A2T7NZR9_POMCA</name>
<evidence type="ECO:0000256" key="3">
    <source>
        <dbReference type="ARBA" id="ARBA00022670"/>
    </source>
</evidence>
<evidence type="ECO:0000256" key="9">
    <source>
        <dbReference type="PIRSR" id="PIRSR600246-3"/>
    </source>
</evidence>
<dbReference type="EMBL" id="PZQS01000008">
    <property type="protein sequence ID" value="PVD26672.1"/>
    <property type="molecule type" value="Genomic_DNA"/>
</dbReference>
<gene>
    <name evidence="10" type="ORF">C0Q70_14350</name>
</gene>
<evidence type="ECO:0000256" key="5">
    <source>
        <dbReference type="ARBA" id="ARBA00022813"/>
    </source>
</evidence>
<evidence type="ECO:0000256" key="8">
    <source>
        <dbReference type="PIRSR" id="PIRSR600246-2"/>
    </source>
</evidence>
<evidence type="ECO:0000256" key="6">
    <source>
        <dbReference type="ARBA" id="ARBA00049366"/>
    </source>
</evidence>
<evidence type="ECO:0000256" key="1">
    <source>
        <dbReference type="ARBA" id="ARBA00000306"/>
    </source>
</evidence>
<comment type="caution">
    <text evidence="10">The sequence shown here is derived from an EMBL/GenBank/DDBJ whole genome shotgun (WGS) entry which is preliminary data.</text>
</comment>
<dbReference type="GO" id="GO:0004067">
    <property type="term" value="F:asparaginase activity"/>
    <property type="evidence" value="ECO:0007669"/>
    <property type="project" value="UniProtKB-EC"/>
</dbReference>
<feature type="binding site" evidence="8">
    <location>
        <begin position="151"/>
        <end position="154"/>
    </location>
    <ligand>
        <name>substrate</name>
    </ligand>
</feature>
<comment type="catalytic activity">
    <reaction evidence="6">
        <text>L-asparagine + H2O = L-aspartate + NH4(+)</text>
        <dbReference type="Rhea" id="RHEA:21016"/>
        <dbReference type="ChEBI" id="CHEBI:15377"/>
        <dbReference type="ChEBI" id="CHEBI:28938"/>
        <dbReference type="ChEBI" id="CHEBI:29991"/>
        <dbReference type="ChEBI" id="CHEBI:58048"/>
        <dbReference type="EC" id="3.5.1.1"/>
    </reaction>
</comment>
<comment type="similarity">
    <text evidence="2">Belongs to the Ntn-hydrolase family.</text>
</comment>
<comment type="catalytic activity">
    <reaction evidence="1">
        <text>Cleavage of a beta-linked Asp residue from the N-terminus of a polypeptide.</text>
        <dbReference type="EC" id="3.4.19.5"/>
    </reaction>
</comment>
<dbReference type="InterPro" id="IPR000246">
    <property type="entry name" value="Peptidase_T2"/>
</dbReference>
<dbReference type="InterPro" id="IPR029055">
    <property type="entry name" value="Ntn_hydrolases_N"/>
</dbReference>
<organism evidence="10 11">
    <name type="scientific">Pomacea canaliculata</name>
    <name type="common">Golden apple snail</name>
    <dbReference type="NCBI Taxonomy" id="400727"/>
    <lineage>
        <taxon>Eukaryota</taxon>
        <taxon>Metazoa</taxon>
        <taxon>Spiralia</taxon>
        <taxon>Lophotrochozoa</taxon>
        <taxon>Mollusca</taxon>
        <taxon>Gastropoda</taxon>
        <taxon>Caenogastropoda</taxon>
        <taxon>Architaenioglossa</taxon>
        <taxon>Ampullarioidea</taxon>
        <taxon>Ampullariidae</taxon>
        <taxon>Pomacea</taxon>
    </lineage>
</organism>
<proteinExistence type="inferred from homology"/>
<dbReference type="GO" id="GO:0006508">
    <property type="term" value="P:proteolysis"/>
    <property type="evidence" value="ECO:0007669"/>
    <property type="project" value="UniProtKB-KW"/>
</dbReference>
<keyword evidence="4" id="KW-0378">Hydrolase</keyword>
<reference evidence="10 11" key="1">
    <citation type="submission" date="2018-04" db="EMBL/GenBank/DDBJ databases">
        <title>The genome of golden apple snail Pomacea canaliculata provides insight into stress tolerance and invasive adaptation.</title>
        <authorList>
            <person name="Liu C."/>
            <person name="Liu B."/>
            <person name="Ren Y."/>
            <person name="Zhang Y."/>
            <person name="Wang H."/>
            <person name="Li S."/>
            <person name="Jiang F."/>
            <person name="Yin L."/>
            <person name="Zhang G."/>
            <person name="Qian W."/>
            <person name="Fan W."/>
        </authorList>
    </citation>
    <scope>NUCLEOTIDE SEQUENCE [LARGE SCALE GENOMIC DNA]</scope>
    <source>
        <strain evidence="10">SZHN2017</strain>
        <tissue evidence="10">Muscle</tissue>
    </source>
</reference>
<dbReference type="OrthoDB" id="2262349at2759"/>
<evidence type="ECO:0000256" key="7">
    <source>
        <dbReference type="PIRSR" id="PIRSR600246-1"/>
    </source>
</evidence>
<dbReference type="PANTHER" id="PTHR10188">
    <property type="entry name" value="L-ASPARAGINASE"/>
    <property type="match status" value="1"/>
</dbReference>
<dbReference type="STRING" id="400727.A0A2T7NZR9"/>
<dbReference type="Gene3D" id="3.60.20.30">
    <property type="entry name" value="(Glycosyl)asparaginase"/>
    <property type="match status" value="1"/>
</dbReference>
<keyword evidence="3" id="KW-0645">Protease</keyword>
<dbReference type="AlphaFoldDB" id="A0A2T7NZR9"/>
<dbReference type="PANTHER" id="PTHR10188:SF43">
    <property type="entry name" value="ASPARAGINASE (EUROFUNG)"/>
    <property type="match status" value="1"/>
</dbReference>
<keyword evidence="5" id="KW-0068">Autocatalytic cleavage</keyword>
<accession>A0A2T7NZR9</accession>
<feature type="binding site" evidence="8">
    <location>
        <begin position="174"/>
        <end position="177"/>
    </location>
    <ligand>
        <name>substrate</name>
    </ligand>
</feature>
<dbReference type="SUPFAM" id="SSF56235">
    <property type="entry name" value="N-terminal nucleophile aminohydrolases (Ntn hydrolases)"/>
    <property type="match status" value="1"/>
</dbReference>
<dbReference type="GO" id="GO:0005737">
    <property type="term" value="C:cytoplasm"/>
    <property type="evidence" value="ECO:0007669"/>
    <property type="project" value="TreeGrafter"/>
</dbReference>
<feature type="site" description="Cleavage; by autolysis" evidence="9">
    <location>
        <begin position="122"/>
        <end position="123"/>
    </location>
</feature>
<keyword evidence="11" id="KW-1185">Reference proteome</keyword>
<evidence type="ECO:0000313" key="11">
    <source>
        <dbReference type="Proteomes" id="UP000245119"/>
    </source>
</evidence>
<dbReference type="Pfam" id="PF01112">
    <property type="entry name" value="Asparaginase_2"/>
    <property type="match status" value="2"/>
</dbReference>
<sequence>MNSTQHPVIAVHGGAWAIPDTVAEASVTGVKLAVKEGFRILQQGGTAVDAVVAAVSLMEDNPVFDAGIGSVLNSAGEVEMDAVVMDGQTLKAGGGMCPEHSTPCAVGSSGHGEGQDINSGCDTVGAVALDSAGNTAFATSTGGITAKRPGRVGDSPIIGAGGYADSQVGAVSSTGHGEAIIRTCLAHHIISLMNAGKHQDYGQ</sequence>
<evidence type="ECO:0000256" key="2">
    <source>
        <dbReference type="ARBA" id="ARBA00010872"/>
    </source>
</evidence>